<dbReference type="Pfam" id="PF00328">
    <property type="entry name" value="His_Phos_2"/>
    <property type="match status" value="1"/>
</dbReference>
<reference evidence="6" key="1">
    <citation type="journal article" date="2016" name="Genome Announc.">
        <title>Draft genome sequences of fungus Aspergillus calidoustus.</title>
        <authorList>
            <person name="Horn F."/>
            <person name="Linde J."/>
            <person name="Mattern D.J."/>
            <person name="Walther G."/>
            <person name="Guthke R."/>
            <person name="Scherlach K."/>
            <person name="Martin K."/>
            <person name="Brakhage A.A."/>
            <person name="Petzke L."/>
            <person name="Valiante V."/>
        </authorList>
    </citation>
    <scope>NUCLEOTIDE SEQUENCE [LARGE SCALE GENOMIC DNA]</scope>
    <source>
        <strain evidence="6">SF006504</strain>
    </source>
</reference>
<proteinExistence type="inferred from homology"/>
<dbReference type="EMBL" id="CDMC01000004">
    <property type="protein sequence ID" value="CEL04904.1"/>
    <property type="molecule type" value="Genomic_DNA"/>
</dbReference>
<dbReference type="PROSITE" id="PS00778">
    <property type="entry name" value="HIS_ACID_PHOSPHAT_2"/>
    <property type="match status" value="1"/>
</dbReference>
<evidence type="ECO:0000313" key="6">
    <source>
        <dbReference type="Proteomes" id="UP000054771"/>
    </source>
</evidence>
<dbReference type="PROSITE" id="PS00616">
    <property type="entry name" value="HIS_ACID_PHOSPHAT_1"/>
    <property type="match status" value="1"/>
</dbReference>
<organism evidence="5 6">
    <name type="scientific">Aspergillus calidoustus</name>
    <dbReference type="NCBI Taxonomy" id="454130"/>
    <lineage>
        <taxon>Eukaryota</taxon>
        <taxon>Fungi</taxon>
        <taxon>Dikarya</taxon>
        <taxon>Ascomycota</taxon>
        <taxon>Pezizomycotina</taxon>
        <taxon>Eurotiomycetes</taxon>
        <taxon>Eurotiomycetidae</taxon>
        <taxon>Eurotiales</taxon>
        <taxon>Aspergillaceae</taxon>
        <taxon>Aspergillus</taxon>
        <taxon>Aspergillus subgen. Nidulantes</taxon>
    </lineage>
</organism>
<dbReference type="InterPro" id="IPR029033">
    <property type="entry name" value="His_PPase_superfam"/>
</dbReference>
<dbReference type="AlphaFoldDB" id="A0A0U5G3A6"/>
<dbReference type="CDD" id="cd07061">
    <property type="entry name" value="HP_HAP_like"/>
    <property type="match status" value="1"/>
</dbReference>
<sequence length="548" mass="60129">MLPLYAIACLVRASSATQKTPDVPIPTPDYFQTTLGPFAGPTKAGEAAFLAQTSPVFNEPTYVPNAPLVTNLPISGQPHGGNIFSLMGTLSPYLPNPVGFGVDEYPLPPGANITQMHMVHRHGARYPTSGSATGEWAQKIIGLRKDGTRFTGDLAFLNHWTYRLGEAELTARGRQELFDSGVLHFFNYGKLHDAASKIIVRTTTMVRMLQSAENFLNGFFGPAWTNNATLEVIIESEGFNNSLAGNKMCDNAANGNGATGDQAMDEWMAVYLRNATERFRGQIFGGLSANWTVKDTYNAQTMCPYETVALGYSSFCTLFTWEEWERFGYMTDLKLYGSYGMASPVGRSIGLGYLEELIARLEGHLPNPPTDSIALNKTLDSITSTFPLNQTVYLDFSHDNEMFSMLTALGLTQFGEFLPSTNPSRDRALVGSHIVPFAARFVIEIIQAPKPIPATRLNDGGISGPIYEQTGDETVYVHMLINQRTVPLGRSIAACGQRDDGYCELSTFLRAQRENIDKANYEASCFGDYSLPAYGAIRDGAYPRNVTF</sequence>
<dbReference type="GO" id="GO:0003993">
    <property type="term" value="F:acid phosphatase activity"/>
    <property type="evidence" value="ECO:0007669"/>
    <property type="project" value="TreeGrafter"/>
</dbReference>
<evidence type="ECO:0000256" key="4">
    <source>
        <dbReference type="SAM" id="SignalP"/>
    </source>
</evidence>
<keyword evidence="6" id="KW-1185">Reference proteome</keyword>
<accession>A0A0U5G3A6</accession>
<dbReference type="OrthoDB" id="6509975at2759"/>
<evidence type="ECO:0000256" key="3">
    <source>
        <dbReference type="ARBA" id="ARBA00022801"/>
    </source>
</evidence>
<dbReference type="PANTHER" id="PTHR20963">
    <property type="entry name" value="MULTIPLE INOSITOL POLYPHOSPHATE PHOSPHATASE-RELATED"/>
    <property type="match status" value="1"/>
</dbReference>
<feature type="signal peptide" evidence="4">
    <location>
        <begin position="1"/>
        <end position="16"/>
    </location>
</feature>
<evidence type="ECO:0000256" key="2">
    <source>
        <dbReference type="ARBA" id="ARBA00012632"/>
    </source>
</evidence>
<gene>
    <name evidence="5" type="ORF">ASPCAL06028</name>
</gene>
<dbReference type="EC" id="3.1.3.8" evidence="2"/>
<protein>
    <recommendedName>
        <fullName evidence="2">3-phytase</fullName>
        <ecNumber evidence="2">3.1.3.8</ecNumber>
    </recommendedName>
</protein>
<dbReference type="OMA" id="YNAQALC"/>
<comment type="similarity">
    <text evidence="1">Belongs to the histidine acid phosphatase family.</text>
</comment>
<feature type="chain" id="PRO_5006857508" description="3-phytase" evidence="4">
    <location>
        <begin position="17"/>
        <end position="548"/>
    </location>
</feature>
<dbReference type="SUPFAM" id="SSF53254">
    <property type="entry name" value="Phosphoglycerate mutase-like"/>
    <property type="match status" value="1"/>
</dbReference>
<dbReference type="PANTHER" id="PTHR20963:SF43">
    <property type="entry name" value="PUTATIVE (AFU_ORTHOLOGUE AFUA_7G01240)-RELATED"/>
    <property type="match status" value="1"/>
</dbReference>
<dbReference type="GO" id="GO:0016158">
    <property type="term" value="F:inositol hexakisphosphate 3-phosphatase activity"/>
    <property type="evidence" value="ECO:0007669"/>
    <property type="project" value="UniProtKB-EC"/>
</dbReference>
<name>A0A0U5G3A6_ASPCI</name>
<evidence type="ECO:0000313" key="5">
    <source>
        <dbReference type="EMBL" id="CEL04904.1"/>
    </source>
</evidence>
<keyword evidence="3" id="KW-0378">Hydrolase</keyword>
<dbReference type="STRING" id="454130.A0A0U5G3A6"/>
<evidence type="ECO:0000256" key="1">
    <source>
        <dbReference type="ARBA" id="ARBA00005375"/>
    </source>
</evidence>
<dbReference type="Proteomes" id="UP000054771">
    <property type="component" value="Unassembled WGS sequence"/>
</dbReference>
<dbReference type="InterPro" id="IPR000560">
    <property type="entry name" value="His_Pase_clade-2"/>
</dbReference>
<dbReference type="Gene3D" id="3.40.50.1240">
    <property type="entry name" value="Phosphoglycerate mutase-like"/>
    <property type="match status" value="1"/>
</dbReference>
<dbReference type="InterPro" id="IPR033379">
    <property type="entry name" value="Acid_Pase_AS"/>
</dbReference>
<keyword evidence="4" id="KW-0732">Signal</keyword>